<evidence type="ECO:0000256" key="1">
    <source>
        <dbReference type="SAM" id="Phobius"/>
    </source>
</evidence>
<gene>
    <name evidence="2" type="ORF">BT1A1_1818</name>
</gene>
<keyword evidence="3" id="KW-1185">Reference proteome</keyword>
<keyword evidence="1" id="KW-0472">Membrane</keyword>
<keyword evidence="1" id="KW-0812">Transmembrane</keyword>
<evidence type="ECO:0000313" key="2">
    <source>
        <dbReference type="EMBL" id="CEE01644.1"/>
    </source>
</evidence>
<dbReference type="EMBL" id="CCRF01000052">
    <property type="protein sequence ID" value="CEE01644.1"/>
    <property type="molecule type" value="Genomic_DNA"/>
</dbReference>
<feature type="transmembrane region" description="Helical" evidence="1">
    <location>
        <begin position="7"/>
        <end position="29"/>
    </location>
</feature>
<sequence>MKSTSKIIISVIVGLLMVVGAFAFLNGWITGSPKDTHPPCDQLPSVAEATAALDNHENLAKEIEKLGDGIKVEVGKPCQDDQERGLILVSYDLKSERDAISNLLSRSEGFGVPVHLKKR</sequence>
<evidence type="ECO:0000313" key="3">
    <source>
        <dbReference type="Proteomes" id="UP000040576"/>
    </source>
</evidence>
<protein>
    <submittedName>
        <fullName evidence="2">Uncharacterized protein</fullName>
    </submittedName>
</protein>
<dbReference type="GeneID" id="92961031"/>
<organism evidence="2 3">
    <name type="scientific">Caldibacillus thermoamylovorans</name>
    <dbReference type="NCBI Taxonomy" id="35841"/>
    <lineage>
        <taxon>Bacteria</taxon>
        <taxon>Bacillati</taxon>
        <taxon>Bacillota</taxon>
        <taxon>Bacilli</taxon>
        <taxon>Bacillales</taxon>
        <taxon>Bacillaceae</taxon>
        <taxon>Caldibacillus</taxon>
    </lineage>
</organism>
<accession>A0A090KSF5</accession>
<dbReference type="Proteomes" id="UP000040576">
    <property type="component" value="Unassembled WGS sequence"/>
</dbReference>
<name>A0A090KSF5_9BACI</name>
<keyword evidence="1" id="KW-1133">Transmembrane helix</keyword>
<proteinExistence type="predicted"/>
<dbReference type="AlphaFoldDB" id="A0A090KSF5"/>
<reference evidence="2 3" key="1">
    <citation type="submission" date="2014-07" db="EMBL/GenBank/DDBJ databases">
        <authorList>
            <person name="Wibberg Daniel"/>
        </authorList>
    </citation>
    <scope>NUCLEOTIDE SEQUENCE [LARGE SCALE GENOMIC DNA]</scope>
</reference>
<dbReference type="RefSeq" id="WP_034770240.1">
    <property type="nucleotide sequence ID" value="NZ_CCRF01000052.1"/>
</dbReference>